<dbReference type="CDD" id="cd00093">
    <property type="entry name" value="HTH_XRE"/>
    <property type="match status" value="1"/>
</dbReference>
<proteinExistence type="predicted"/>
<protein>
    <submittedName>
        <fullName evidence="2">Putative Xre family DNA binding protein</fullName>
    </submittedName>
</protein>
<gene>
    <name evidence="2" type="ordered locus">MLP_49460</name>
</gene>
<evidence type="ECO:0000259" key="1">
    <source>
        <dbReference type="PROSITE" id="PS50943"/>
    </source>
</evidence>
<dbReference type="eggNOG" id="COG3620">
    <property type="taxonomic scope" value="Bacteria"/>
</dbReference>
<dbReference type="SUPFAM" id="SSF47413">
    <property type="entry name" value="lambda repressor-like DNA-binding domains"/>
    <property type="match status" value="1"/>
</dbReference>
<feature type="domain" description="HTH cro/C1-type" evidence="1">
    <location>
        <begin position="38"/>
        <end position="84"/>
    </location>
</feature>
<dbReference type="HOGENOM" id="CLU_1720244_0_0_11"/>
<dbReference type="SMART" id="SM00530">
    <property type="entry name" value="HTH_XRE"/>
    <property type="match status" value="1"/>
</dbReference>
<dbReference type="OrthoDB" id="3256054at2"/>
<accession>F5XG26</accession>
<dbReference type="STRING" id="1032480.MLP_49460"/>
<dbReference type="InterPro" id="IPR001387">
    <property type="entry name" value="Cro/C1-type_HTH"/>
</dbReference>
<dbReference type="Pfam" id="PF01381">
    <property type="entry name" value="HTH_3"/>
    <property type="match status" value="1"/>
</dbReference>
<dbReference type="InterPro" id="IPR010982">
    <property type="entry name" value="Lambda_DNA-bd_dom_sf"/>
</dbReference>
<dbReference type="RefSeq" id="WP_013865778.1">
    <property type="nucleotide sequence ID" value="NC_015635.1"/>
</dbReference>
<dbReference type="GO" id="GO:0003677">
    <property type="term" value="F:DNA binding"/>
    <property type="evidence" value="ECO:0007669"/>
    <property type="project" value="InterPro"/>
</dbReference>
<name>F5XG26_MICPN</name>
<dbReference type="KEGG" id="mph:MLP_49460"/>
<dbReference type="Proteomes" id="UP000007947">
    <property type="component" value="Chromosome"/>
</dbReference>
<sequence length="152" mass="16796">MTSTSGSFSAYLNERLADPELRAGHEDYEARRAIVAELVSRRKALGLSQSQVARRMGVKQPTVSGFENEDTDPRLSTMHRYARAVDACISMRIHARDEDGAWAPAGLWKGWRPSATPCTLGNVAPPYKGAEVVDLDAYRRLEGHRKVAANAR</sequence>
<evidence type="ECO:0000313" key="2">
    <source>
        <dbReference type="EMBL" id="BAK37960.1"/>
    </source>
</evidence>
<dbReference type="AlphaFoldDB" id="F5XG26"/>
<dbReference type="EMBL" id="AP012204">
    <property type="protein sequence ID" value="BAK37960.1"/>
    <property type="molecule type" value="Genomic_DNA"/>
</dbReference>
<dbReference type="Gene3D" id="1.10.260.40">
    <property type="entry name" value="lambda repressor-like DNA-binding domains"/>
    <property type="match status" value="1"/>
</dbReference>
<organism evidence="2 3">
    <name type="scientific">Microlunatus phosphovorus (strain ATCC 700054 / DSM 10555 / JCM 9379 / NBRC 101784 / NCIMB 13414 / VKM Ac-1990 / NM-1)</name>
    <dbReference type="NCBI Taxonomy" id="1032480"/>
    <lineage>
        <taxon>Bacteria</taxon>
        <taxon>Bacillati</taxon>
        <taxon>Actinomycetota</taxon>
        <taxon>Actinomycetes</taxon>
        <taxon>Propionibacteriales</taxon>
        <taxon>Propionibacteriaceae</taxon>
        <taxon>Microlunatus</taxon>
    </lineage>
</organism>
<keyword evidence="3" id="KW-1185">Reference proteome</keyword>
<dbReference type="PROSITE" id="PS50943">
    <property type="entry name" value="HTH_CROC1"/>
    <property type="match status" value="1"/>
</dbReference>
<reference evidence="2 3" key="1">
    <citation type="submission" date="2011-05" db="EMBL/GenBank/DDBJ databases">
        <title>Whole genome sequence of Microlunatus phosphovorus NM-1.</title>
        <authorList>
            <person name="Hosoyama A."/>
            <person name="Sasaki K."/>
            <person name="Harada T."/>
            <person name="Igarashi R."/>
            <person name="Kawakoshi A."/>
            <person name="Sasagawa M."/>
            <person name="Fukada J."/>
            <person name="Nakamura S."/>
            <person name="Katano Y."/>
            <person name="Hanada S."/>
            <person name="Kamagata Y."/>
            <person name="Nakamura N."/>
            <person name="Yamazaki S."/>
            <person name="Fujita N."/>
        </authorList>
    </citation>
    <scope>NUCLEOTIDE SEQUENCE [LARGE SCALE GENOMIC DNA]</scope>
    <source>
        <strain evidence="3">ATCC 700054 / DSM 10555 / JCM 9379 / NBRC 101784 / NCIMB 13414 / VKM Ac-1990 / NM-1</strain>
    </source>
</reference>
<evidence type="ECO:0000313" key="3">
    <source>
        <dbReference type="Proteomes" id="UP000007947"/>
    </source>
</evidence>